<dbReference type="GO" id="GO:0016020">
    <property type="term" value="C:membrane"/>
    <property type="evidence" value="ECO:0007669"/>
    <property type="project" value="UniProtKB-SubCell"/>
</dbReference>
<evidence type="ECO:0000313" key="9">
    <source>
        <dbReference type="Proteomes" id="UP000269544"/>
    </source>
</evidence>
<evidence type="ECO:0000256" key="3">
    <source>
        <dbReference type="ARBA" id="ARBA00022729"/>
    </source>
</evidence>
<dbReference type="Pfam" id="PF03180">
    <property type="entry name" value="Lipoprotein_9"/>
    <property type="match status" value="1"/>
</dbReference>
<evidence type="ECO:0000256" key="6">
    <source>
        <dbReference type="ARBA" id="ARBA00023288"/>
    </source>
</evidence>
<evidence type="ECO:0000256" key="2">
    <source>
        <dbReference type="ARBA" id="ARBA00008973"/>
    </source>
</evidence>
<protein>
    <submittedName>
        <fullName evidence="8">D-methionine-binding lipoprotein metQ</fullName>
    </submittedName>
</protein>
<dbReference type="EMBL" id="LR134523">
    <property type="protein sequence ID" value="VEJ34793.1"/>
    <property type="molecule type" value="Genomic_DNA"/>
</dbReference>
<keyword evidence="4" id="KW-0472">Membrane</keyword>
<evidence type="ECO:0000256" key="5">
    <source>
        <dbReference type="ARBA" id="ARBA00023139"/>
    </source>
</evidence>
<evidence type="ECO:0000256" key="1">
    <source>
        <dbReference type="ARBA" id="ARBA00004635"/>
    </source>
</evidence>
<dbReference type="SUPFAM" id="SSF53850">
    <property type="entry name" value="Periplasmic binding protein-like II"/>
    <property type="match status" value="1"/>
</dbReference>
<dbReference type="Proteomes" id="UP000269544">
    <property type="component" value="Chromosome"/>
</dbReference>
<keyword evidence="6 8" id="KW-0449">Lipoprotein</keyword>
<dbReference type="Gene3D" id="3.40.190.10">
    <property type="entry name" value="Periplasmic binding protein-like II"/>
    <property type="match status" value="2"/>
</dbReference>
<proteinExistence type="inferred from homology"/>
<sequence length="285" mass="30995">MKSVVKKILAATLCLTFAVGLVACSGDQAAKGKGGKEAIKIGTFPSTTQLPNILKDSLADEYDVEIVLFDGNNMPAEALNAKELDGIIGNGDKWLATYNKENNTNLVMVDKLYSHFSGLYSEKYKSTEEFPDGAKIAIANDPTNVNNALKLLQNSGLIDLSEKPGSGNVYTTLDITKNDKNLKFMQMDLTMIAKNMKDVDGVVTSAILIKEAGGDPMSFLALPNQEDLQKDGLIVNADDQYKGWVKKAVEVGHTEENKKKLMEELEGTAFLLEDADAFFAKNKAE</sequence>
<dbReference type="AlphaFoldDB" id="A0A3S4Y6H2"/>
<keyword evidence="9" id="KW-1185">Reference proteome</keyword>
<comment type="similarity">
    <text evidence="2">Belongs to the NlpA lipoprotein family.</text>
</comment>
<evidence type="ECO:0000256" key="4">
    <source>
        <dbReference type="ARBA" id="ARBA00023136"/>
    </source>
</evidence>
<name>A0A3S4Y6H2_9FIRM</name>
<dbReference type="InterPro" id="IPR004872">
    <property type="entry name" value="Lipoprotein_NlpA"/>
</dbReference>
<evidence type="ECO:0000256" key="7">
    <source>
        <dbReference type="SAM" id="SignalP"/>
    </source>
</evidence>
<dbReference type="OrthoDB" id="9812878at2"/>
<dbReference type="PROSITE" id="PS51257">
    <property type="entry name" value="PROKAR_LIPOPROTEIN"/>
    <property type="match status" value="1"/>
</dbReference>
<comment type="subcellular location">
    <subcellularLocation>
        <location evidence="1">Membrane</location>
        <topology evidence="1">Lipid-anchor</topology>
    </subcellularLocation>
</comment>
<gene>
    <name evidence="8" type="primary">metQ_1</name>
    <name evidence="8" type="ORF">NCTC13079_00325</name>
</gene>
<accession>A0A3S4Y6H2</accession>
<organism evidence="8 9">
    <name type="scientific">Aedoeadaptatus ivorii</name>
    <dbReference type="NCBI Taxonomy" id="54006"/>
    <lineage>
        <taxon>Bacteria</taxon>
        <taxon>Bacillati</taxon>
        <taxon>Bacillota</taxon>
        <taxon>Tissierellia</taxon>
        <taxon>Tissierellales</taxon>
        <taxon>Peptoniphilaceae</taxon>
        <taxon>Aedoeadaptatus</taxon>
    </lineage>
</organism>
<keyword evidence="3 7" id="KW-0732">Signal</keyword>
<dbReference type="RefSeq" id="WP_126464788.1">
    <property type="nucleotide sequence ID" value="NZ_LR134523.1"/>
</dbReference>
<reference evidence="8 9" key="1">
    <citation type="submission" date="2018-12" db="EMBL/GenBank/DDBJ databases">
        <authorList>
            <consortium name="Pathogen Informatics"/>
        </authorList>
    </citation>
    <scope>NUCLEOTIDE SEQUENCE [LARGE SCALE GENOMIC DNA]</scope>
    <source>
        <strain evidence="8 9">NCTC13079</strain>
    </source>
</reference>
<dbReference type="PANTHER" id="PTHR30429:SF0">
    <property type="entry name" value="METHIONINE-BINDING LIPOPROTEIN METQ"/>
    <property type="match status" value="1"/>
</dbReference>
<keyword evidence="5" id="KW-0564">Palmitate</keyword>
<feature type="chain" id="PRO_5038939248" evidence="7">
    <location>
        <begin position="24"/>
        <end position="285"/>
    </location>
</feature>
<dbReference type="KEGG" id="piv:NCTC13079_00325"/>
<feature type="signal peptide" evidence="7">
    <location>
        <begin position="1"/>
        <end position="23"/>
    </location>
</feature>
<dbReference type="PANTHER" id="PTHR30429">
    <property type="entry name" value="D-METHIONINE-BINDING LIPOPROTEIN METQ"/>
    <property type="match status" value="1"/>
</dbReference>
<evidence type="ECO:0000313" key="8">
    <source>
        <dbReference type="EMBL" id="VEJ34793.1"/>
    </source>
</evidence>